<keyword evidence="2" id="KW-1185">Reference proteome</keyword>
<proteinExistence type="predicted"/>
<accession>A0A9D4HB01</accession>
<organism evidence="1 2">
    <name type="scientific">Dreissena polymorpha</name>
    <name type="common">Zebra mussel</name>
    <name type="synonym">Mytilus polymorpha</name>
    <dbReference type="NCBI Taxonomy" id="45954"/>
    <lineage>
        <taxon>Eukaryota</taxon>
        <taxon>Metazoa</taxon>
        <taxon>Spiralia</taxon>
        <taxon>Lophotrochozoa</taxon>
        <taxon>Mollusca</taxon>
        <taxon>Bivalvia</taxon>
        <taxon>Autobranchia</taxon>
        <taxon>Heteroconchia</taxon>
        <taxon>Euheterodonta</taxon>
        <taxon>Imparidentia</taxon>
        <taxon>Neoheterodontei</taxon>
        <taxon>Myida</taxon>
        <taxon>Dreissenoidea</taxon>
        <taxon>Dreissenidae</taxon>
        <taxon>Dreissena</taxon>
    </lineage>
</organism>
<dbReference type="AlphaFoldDB" id="A0A9D4HB01"/>
<protein>
    <submittedName>
        <fullName evidence="1">Uncharacterized protein</fullName>
    </submittedName>
</protein>
<dbReference type="Proteomes" id="UP000828390">
    <property type="component" value="Unassembled WGS sequence"/>
</dbReference>
<gene>
    <name evidence="1" type="ORF">DPMN_130440</name>
</gene>
<name>A0A9D4HB01_DREPO</name>
<comment type="caution">
    <text evidence="1">The sequence shown here is derived from an EMBL/GenBank/DDBJ whole genome shotgun (WGS) entry which is preliminary data.</text>
</comment>
<evidence type="ECO:0000313" key="2">
    <source>
        <dbReference type="Proteomes" id="UP000828390"/>
    </source>
</evidence>
<dbReference type="EMBL" id="JAIWYP010000005">
    <property type="protein sequence ID" value="KAH3828467.1"/>
    <property type="molecule type" value="Genomic_DNA"/>
</dbReference>
<reference evidence="1" key="1">
    <citation type="journal article" date="2019" name="bioRxiv">
        <title>The Genome of the Zebra Mussel, Dreissena polymorpha: A Resource for Invasive Species Research.</title>
        <authorList>
            <person name="McCartney M.A."/>
            <person name="Auch B."/>
            <person name="Kono T."/>
            <person name="Mallez S."/>
            <person name="Zhang Y."/>
            <person name="Obille A."/>
            <person name="Becker A."/>
            <person name="Abrahante J.E."/>
            <person name="Garbe J."/>
            <person name="Badalamenti J.P."/>
            <person name="Herman A."/>
            <person name="Mangelson H."/>
            <person name="Liachko I."/>
            <person name="Sullivan S."/>
            <person name="Sone E.D."/>
            <person name="Koren S."/>
            <person name="Silverstein K.A.T."/>
            <person name="Beckman K.B."/>
            <person name="Gohl D.M."/>
        </authorList>
    </citation>
    <scope>NUCLEOTIDE SEQUENCE</scope>
    <source>
        <strain evidence="1">Duluth1</strain>
        <tissue evidence="1">Whole animal</tissue>
    </source>
</reference>
<reference evidence="1" key="2">
    <citation type="submission" date="2020-11" db="EMBL/GenBank/DDBJ databases">
        <authorList>
            <person name="McCartney M.A."/>
            <person name="Auch B."/>
            <person name="Kono T."/>
            <person name="Mallez S."/>
            <person name="Becker A."/>
            <person name="Gohl D.M."/>
            <person name="Silverstein K.A.T."/>
            <person name="Koren S."/>
            <person name="Bechman K.B."/>
            <person name="Herman A."/>
            <person name="Abrahante J.E."/>
            <person name="Garbe J."/>
        </authorList>
    </citation>
    <scope>NUCLEOTIDE SEQUENCE</scope>
    <source>
        <strain evidence="1">Duluth1</strain>
        <tissue evidence="1">Whole animal</tissue>
    </source>
</reference>
<sequence length="452" mass="51483">MEFQDSQFSFIHDTAQEFLAAFHIANLKHDIVSQLKTKNQQYVLEMSQTVIYLFGLDCEKANKLINRLINAHFLNDISHRQSVYIKKFYNQEHLLSCQTETDIMGNVVKSKHDDQRDYNARCLELSVLFQRMIIAGCIEAEVSGQTEMCLQCRDFTFYDYLNYMDSKALKTLLMLNKSDVRSLILERNVLQTSEILIVLQHSTVSLKRVKTTVTPEINKALQQTSIEELHCIGKIDVPSLSLVLPSLSYLTYLHIEESTFKDKIVLPDTVKHFSLFTCTCNSVFLQRLLLHLSSFKHDVQCDLRLVSATDCNTHLFESEILASDMSNITLSVKQGNTELYGLLRCTSIGKLALLTDDDVALASNILSTLSKIKQLYLHGTFMNLCYLSLPAAVQCVSLPQVVCTYEWLCSLLITLSSLDHHVQCELWDVELSSYDEACGEIPIQKNLTCDLK</sequence>
<evidence type="ECO:0000313" key="1">
    <source>
        <dbReference type="EMBL" id="KAH3828467.1"/>
    </source>
</evidence>